<keyword evidence="3" id="KW-1185">Reference proteome</keyword>
<proteinExistence type="predicted"/>
<feature type="transmembrane region" description="Helical" evidence="1">
    <location>
        <begin position="6"/>
        <end position="22"/>
    </location>
</feature>
<evidence type="ECO:0000313" key="3">
    <source>
        <dbReference type="Proteomes" id="UP000184536"/>
    </source>
</evidence>
<protein>
    <submittedName>
        <fullName evidence="2">Virus attachment protein p12 family protein</fullName>
    </submittedName>
</protein>
<dbReference type="RefSeq" id="WP_110940176.1">
    <property type="nucleotide sequence ID" value="NZ_FQZV01000010.1"/>
</dbReference>
<accession>A0A1M6F4D6</accession>
<dbReference type="AlphaFoldDB" id="A0A1M6F4D6"/>
<evidence type="ECO:0000256" key="1">
    <source>
        <dbReference type="SAM" id="Phobius"/>
    </source>
</evidence>
<organism evidence="2 3">
    <name type="scientific">Geosporobacter subterraneus DSM 17957</name>
    <dbReference type="NCBI Taxonomy" id="1121919"/>
    <lineage>
        <taxon>Bacteria</taxon>
        <taxon>Bacillati</taxon>
        <taxon>Bacillota</taxon>
        <taxon>Clostridia</taxon>
        <taxon>Peptostreptococcales</taxon>
        <taxon>Thermotaleaceae</taxon>
        <taxon>Geosporobacter</taxon>
    </lineage>
</organism>
<dbReference type="STRING" id="1121919.SAMN02745975_00905"/>
<evidence type="ECO:0000313" key="2">
    <source>
        <dbReference type="EMBL" id="SHI92545.1"/>
    </source>
</evidence>
<dbReference type="Pfam" id="PF12669">
    <property type="entry name" value="FeoB_associated"/>
    <property type="match status" value="1"/>
</dbReference>
<dbReference type="Proteomes" id="UP000184536">
    <property type="component" value="Unassembled WGS sequence"/>
</dbReference>
<keyword evidence="1" id="KW-1133">Transmembrane helix</keyword>
<reference evidence="3" key="1">
    <citation type="submission" date="2016-11" db="EMBL/GenBank/DDBJ databases">
        <authorList>
            <person name="Varghese N."/>
            <person name="Submissions S."/>
        </authorList>
    </citation>
    <scope>NUCLEOTIDE SEQUENCE [LARGE SCALE GENOMIC DNA]</scope>
    <source>
        <strain evidence="3">DSM 17957</strain>
    </source>
</reference>
<gene>
    <name evidence="2" type="ORF">SAMN02745975_00905</name>
</gene>
<name>A0A1M6F4D6_9FIRM</name>
<sequence>MADFVVGGLIAAIVAYSIYRYIKRQKSGGGCDSCGDSCSISNECESHQSHK</sequence>
<dbReference type="EMBL" id="FQZV01000010">
    <property type="protein sequence ID" value="SHI92545.1"/>
    <property type="molecule type" value="Genomic_DNA"/>
</dbReference>
<keyword evidence="1" id="KW-0812">Transmembrane</keyword>
<keyword evidence="1" id="KW-0472">Membrane</keyword>